<comment type="caution">
    <text evidence="1">The sequence shown here is derived from an EMBL/GenBank/DDBJ whole genome shotgun (WGS) entry which is preliminary data.</text>
</comment>
<dbReference type="OrthoDB" id="1190024at2"/>
<organism evidence="1 2">
    <name type="scientific">Streptomyces katrae</name>
    <dbReference type="NCBI Taxonomy" id="68223"/>
    <lineage>
        <taxon>Bacteria</taxon>
        <taxon>Bacillati</taxon>
        <taxon>Actinomycetota</taxon>
        <taxon>Actinomycetes</taxon>
        <taxon>Kitasatosporales</taxon>
        <taxon>Streptomycetaceae</taxon>
        <taxon>Streptomyces</taxon>
    </lineage>
</organism>
<protein>
    <recommendedName>
        <fullName evidence="3">Knr4/Smi1-like domain-containing protein</fullName>
    </recommendedName>
</protein>
<gene>
    <name evidence="1" type="ORF">VR44_34325</name>
</gene>
<dbReference type="EMBL" id="JZWV01001171">
    <property type="protein sequence ID" value="KJY24771.1"/>
    <property type="molecule type" value="Genomic_DNA"/>
</dbReference>
<accession>A0A0F4IVP9</accession>
<dbReference type="SUPFAM" id="SSF160631">
    <property type="entry name" value="SMI1/KNR4-like"/>
    <property type="match status" value="1"/>
</dbReference>
<dbReference type="AlphaFoldDB" id="A0A0F4IVP9"/>
<dbReference type="Proteomes" id="UP000033551">
    <property type="component" value="Unassembled WGS sequence"/>
</dbReference>
<dbReference type="RefSeq" id="WP_045951557.1">
    <property type="nucleotide sequence ID" value="NZ_JZWV01001171.1"/>
</dbReference>
<evidence type="ECO:0008006" key="3">
    <source>
        <dbReference type="Google" id="ProtNLM"/>
    </source>
</evidence>
<name>A0A0F4IVP9_9ACTN</name>
<sequence>MTEDEVADAERELGVRFPAEYRAYLRDAPDGAAYRVVRTEAGWRWPGDRRLRSDLLAVPFPHPDSYVEADAALCAREPLAADFPDDAAYGAAWEAWDAECEEFEDWRTAGAMLLEEHGCGFATLLVVTGPLAGTVWWDGRASCDRIVRLSLDHGGGGEPVTFAEWLGRGSWDLLPPGWG</sequence>
<evidence type="ECO:0000313" key="1">
    <source>
        <dbReference type="EMBL" id="KJY24771.1"/>
    </source>
</evidence>
<evidence type="ECO:0000313" key="2">
    <source>
        <dbReference type="Proteomes" id="UP000033551"/>
    </source>
</evidence>
<proteinExistence type="predicted"/>
<keyword evidence="2" id="KW-1185">Reference proteome</keyword>
<dbReference type="InterPro" id="IPR037883">
    <property type="entry name" value="Knr4/Smi1-like_sf"/>
</dbReference>
<reference evidence="1 2" key="1">
    <citation type="submission" date="2015-02" db="EMBL/GenBank/DDBJ databases">
        <authorList>
            <person name="Ju K.-S."/>
            <person name="Doroghazi J.R."/>
            <person name="Metcalf W."/>
        </authorList>
    </citation>
    <scope>NUCLEOTIDE SEQUENCE [LARGE SCALE GENOMIC DNA]</scope>
    <source>
        <strain evidence="1 2">NRRL ISP-5550</strain>
    </source>
</reference>